<proteinExistence type="predicted"/>
<gene>
    <name evidence="1" type="ORF">NCS57_00038800</name>
</gene>
<comment type="caution">
    <text evidence="1">The sequence shown here is derived from an EMBL/GenBank/DDBJ whole genome shotgun (WGS) entry which is preliminary data.</text>
</comment>
<sequence>MAPGNGRLVVDNDDCTDIDIPGDGNGDPMDIDNNGNDDNNNNTNDGGDEPEHRFYNCIVYQHLEGEGRIRETGTMERCAAPPLPPPLSPPIFYLSSTPSANTISKMPRNQPPVNQEVPAGAEWWAFADGSGGYELMWLAGPGGDSSESGNNPERSLNNADEGGEHNKDGNGGDDDNMNIDVPTEDSDDNKDDYVYGDDMYLDSPNEDSESDVSDDEDKSDDDESDDDDDDDDAGRYGITEEEMKDIEKFNIQKVLDNMPTVNMDDEEEIERRIQEAIGGHERRCLGLTLEAEEMILSLFPANTQVVNDMGNNPEIKRCVETYRQHVRTLIKSLAQLMLTATVRDDLPRSMQGWFLYIVANATEERRERLLNLLTHPSVQLPALQYRLGAPVWWPTMLDPIWPKIDLSRADEGGDFVTAYIAVGHLSQATHYIYSGSATSTDPTASMIGEAARMACHNKVLNLDLEDMIRGRQLKQTSLDKSILLAHVQLARSEERFFLPSQRFPVDMRDPADSTHEKCAALALYAENLNMILLSSRAVDYKPRSAASAPYIRSSRLVLERLRPAGLPEPPWNGINILLPMLQLPKAIWKLMNVSIRADLSSAVGHKLRRRFAETGKPTLSRLACVRMLAGSKLPPADPYVKAMRLLYADILAEHGLKYRTQHQDKTLRLLVLWVAIIRVAETSCLVSGPYENDDDRYHVEDTALDWVSVAVEAQRVAPPDLLKEFEDEDYCQKLYKAGKSLFFNRNVVIWSNWNRLRSGLPKKIAKSSSMTRHPTLIKSRIRHICRVLVYRHMAEQGRIKKTSTAVRLKANSRTPRSLSILVIDQLRSDMRLCPSVRIEKGAWDDGALEAVINGELLQACKVLEAGVPLANTNLWENLEDLESGWAEPRNDGDIEMTDVEIPQDPRRWDPNSLPADHDFNDENLQLLLDDNVRPAEIFISRPLR</sequence>
<protein>
    <submittedName>
        <fullName evidence="1">Uncharacterized protein</fullName>
    </submittedName>
</protein>
<keyword evidence="2" id="KW-1185">Reference proteome</keyword>
<dbReference type="EMBL" id="CM046503">
    <property type="protein sequence ID" value="KAI8683740.1"/>
    <property type="molecule type" value="Genomic_DNA"/>
</dbReference>
<evidence type="ECO:0000313" key="2">
    <source>
        <dbReference type="Proteomes" id="UP001065298"/>
    </source>
</evidence>
<evidence type="ECO:0000313" key="1">
    <source>
        <dbReference type="EMBL" id="KAI8683740.1"/>
    </source>
</evidence>
<dbReference type="Proteomes" id="UP001065298">
    <property type="component" value="Chromosome 1"/>
</dbReference>
<name>A0ACC0RDR2_9HYPO</name>
<reference evidence="1" key="1">
    <citation type="submission" date="2022-06" db="EMBL/GenBank/DDBJ databases">
        <title>Fusarium solani species complex genomes reveal bases of compartmentalisation and animal pathogenesis.</title>
        <authorList>
            <person name="Tsai I.J."/>
        </authorList>
    </citation>
    <scope>NUCLEOTIDE SEQUENCE</scope>
    <source>
        <strain evidence="1">Fu6.1</strain>
    </source>
</reference>
<accession>A0ACC0RDR2</accession>
<organism evidence="1 2">
    <name type="scientific">Fusarium keratoplasticum</name>
    <dbReference type="NCBI Taxonomy" id="1328300"/>
    <lineage>
        <taxon>Eukaryota</taxon>
        <taxon>Fungi</taxon>
        <taxon>Dikarya</taxon>
        <taxon>Ascomycota</taxon>
        <taxon>Pezizomycotina</taxon>
        <taxon>Sordariomycetes</taxon>
        <taxon>Hypocreomycetidae</taxon>
        <taxon>Hypocreales</taxon>
        <taxon>Nectriaceae</taxon>
        <taxon>Fusarium</taxon>
        <taxon>Fusarium solani species complex</taxon>
    </lineage>
</organism>